<evidence type="ECO:0000313" key="2">
    <source>
        <dbReference type="Proteomes" id="UP000092741"/>
    </source>
</evidence>
<dbReference type="InterPro" id="IPR009078">
    <property type="entry name" value="Ferritin-like_SF"/>
</dbReference>
<sequence>MSEQQTKVNYLLQLADTNLILSHRLSEWCGIAPELEIDIALANIGLDLLGEARNLYQYAAELEGSQKTEDDYAYLREEREYKNLLLAERPNEGFDISIVRQFLYDNYHALLLQELAKSADEQLAAIAKKSLKEVAYHLRYSSGWIERLGGGTELSHKKVQTALNDLWRYTDEMFEPSEEEIALAEQNIIVDVSELKAQWQRNVNATLEKATLSMPESKYFLQGGKSGKHSEHLGFILAELQYMQRTYPNQQW</sequence>
<accession>A0AAN0Y821</accession>
<dbReference type="PANTHER" id="PTHR30458">
    <property type="entry name" value="PHENYLACETIC ACID DEGRADATION PROTEIN PAA"/>
    <property type="match status" value="1"/>
</dbReference>
<dbReference type="InterPro" id="IPR007814">
    <property type="entry name" value="PaaA_PaaC"/>
</dbReference>
<dbReference type="SUPFAM" id="SSF47240">
    <property type="entry name" value="Ferritin-like"/>
    <property type="match status" value="1"/>
</dbReference>
<dbReference type="GO" id="GO:0010124">
    <property type="term" value="P:phenylacetate catabolic process"/>
    <property type="evidence" value="ECO:0007669"/>
    <property type="project" value="InterPro"/>
</dbReference>
<dbReference type="InterPro" id="IPR052703">
    <property type="entry name" value="Aromatic_CoA_ox/epox"/>
</dbReference>
<name>A0AAN0Y821_VIBNA</name>
<reference evidence="1 2" key="1">
    <citation type="submission" date="2016-07" db="EMBL/GenBank/DDBJ databases">
        <title>Developing Vibrio natriegens as a novel, fast-growing host for biotechnology.</title>
        <authorList>
            <person name="Weinstock M.T."/>
            <person name="Hesek E.D."/>
            <person name="Wilson C.M."/>
            <person name="Gibson D.G."/>
        </authorList>
    </citation>
    <scope>NUCLEOTIDE SEQUENCE [LARGE SCALE GENOMIC DNA]</scope>
    <source>
        <strain evidence="1 2">ATCC 14048</strain>
    </source>
</reference>
<proteinExistence type="predicted"/>
<dbReference type="PIRSF" id="PIRSF037834">
    <property type="entry name" value="PA_CoA_Oase3"/>
    <property type="match status" value="1"/>
</dbReference>
<dbReference type="GeneID" id="70914859"/>
<evidence type="ECO:0000313" key="1">
    <source>
        <dbReference type="EMBL" id="ANQ15476.1"/>
    </source>
</evidence>
<organism evidence="1 2">
    <name type="scientific">Vibrio natriegens NBRC 15636 = ATCC 14048 = DSM 759</name>
    <dbReference type="NCBI Taxonomy" id="1219067"/>
    <lineage>
        <taxon>Bacteria</taxon>
        <taxon>Pseudomonadati</taxon>
        <taxon>Pseudomonadota</taxon>
        <taxon>Gammaproteobacteria</taxon>
        <taxon>Vibrionales</taxon>
        <taxon>Vibrionaceae</taxon>
        <taxon>Vibrio</taxon>
    </lineage>
</organism>
<gene>
    <name evidence="1" type="ORF">BA890_22515</name>
</gene>
<dbReference type="InterPro" id="IPR012347">
    <property type="entry name" value="Ferritin-like"/>
</dbReference>
<dbReference type="GO" id="GO:0005829">
    <property type="term" value="C:cytosol"/>
    <property type="evidence" value="ECO:0007669"/>
    <property type="project" value="TreeGrafter"/>
</dbReference>
<dbReference type="Gene3D" id="1.20.1260.10">
    <property type="match status" value="1"/>
</dbReference>
<dbReference type="Proteomes" id="UP000092741">
    <property type="component" value="Chromosome 2"/>
</dbReference>
<dbReference type="AlphaFoldDB" id="A0AAN0Y821"/>
<dbReference type="FunFam" id="1.20.1260.10:FF:000012">
    <property type="entry name" value="1,2-phenylacetyl-CoA epoxidase, subunit C"/>
    <property type="match status" value="1"/>
</dbReference>
<dbReference type="PANTHER" id="PTHR30458:SF0">
    <property type="entry name" value="1,2-PHENYLACETYL-COA EPOXIDASE, SUBUNIT C"/>
    <property type="match status" value="1"/>
</dbReference>
<dbReference type="Pfam" id="PF05138">
    <property type="entry name" value="PaaA_PaaC"/>
    <property type="match status" value="1"/>
</dbReference>
<dbReference type="InterPro" id="IPR011882">
    <property type="entry name" value="PaaC"/>
</dbReference>
<dbReference type="KEGG" id="vna:PN96_18665"/>
<dbReference type="RefSeq" id="WP_020334269.1">
    <property type="nucleotide sequence ID" value="NZ_ATFJ01000017.1"/>
</dbReference>
<dbReference type="NCBIfam" id="TIGR02158">
    <property type="entry name" value="PA_CoA_Oxy3"/>
    <property type="match status" value="1"/>
</dbReference>
<keyword evidence="2" id="KW-1185">Reference proteome</keyword>
<dbReference type="EMBL" id="CP016346">
    <property type="protein sequence ID" value="ANQ15476.1"/>
    <property type="molecule type" value="Genomic_DNA"/>
</dbReference>
<protein>
    <submittedName>
        <fullName evidence="1">Phenylacetate-CoA oxygenase subunit PaaI</fullName>
    </submittedName>
</protein>